<evidence type="ECO:0000256" key="1">
    <source>
        <dbReference type="ARBA" id="ARBA00004141"/>
    </source>
</evidence>
<dbReference type="GO" id="GO:0016020">
    <property type="term" value="C:membrane"/>
    <property type="evidence" value="ECO:0007669"/>
    <property type="project" value="UniProtKB-SubCell"/>
</dbReference>
<feature type="domain" description="EamA" evidence="7">
    <location>
        <begin position="153"/>
        <end position="282"/>
    </location>
</feature>
<feature type="domain" description="EamA" evidence="7">
    <location>
        <begin position="26"/>
        <end position="143"/>
    </location>
</feature>
<sequence>MQNAAKPAPRNLSGGAWLLADMSLNIWALTIVKALGLGYPAAQIVFLRACIGLLLMLPWAWYARRSFAHIDRWHLHGFRVLFSTLALTTSFFAISRLPFALVTAISFTRPIITMIMAVFFLKEVVAGRRWIAAAIAFIGVLIAVEPGTLPFTWGLPAMFLTVLFGTSAIILTRKLSGTPTVVMMVFYTAGLTLLTAPLAFYFWTPITSEHLLPLLAIGAFSQCAQFCFLQAHGRAEAGFLAILGYLSLLLTTAIGYFVFDEVPSITFAIGAALIVASAIWTTLSRPRPSETRTRV</sequence>
<dbReference type="SUPFAM" id="SSF103481">
    <property type="entry name" value="Multidrug resistance efflux transporter EmrE"/>
    <property type="match status" value="2"/>
</dbReference>
<protein>
    <submittedName>
        <fullName evidence="8">Membrane protein</fullName>
    </submittedName>
</protein>
<comment type="similarity">
    <text evidence="2">Belongs to the drug/metabolite transporter (DMT) superfamily. 10 TMS drug/metabolite exporter (DME) (TC 2.A.7.3) family.</text>
</comment>
<feature type="transmembrane region" description="Helical" evidence="6">
    <location>
        <begin position="41"/>
        <end position="61"/>
    </location>
</feature>
<evidence type="ECO:0000313" key="8">
    <source>
        <dbReference type="EMBL" id="KPB01016.1"/>
    </source>
</evidence>
<evidence type="ECO:0000256" key="3">
    <source>
        <dbReference type="ARBA" id="ARBA00022692"/>
    </source>
</evidence>
<feature type="transmembrane region" description="Helical" evidence="6">
    <location>
        <begin position="238"/>
        <end position="259"/>
    </location>
</feature>
<dbReference type="STRING" id="1514904.SU32_10225"/>
<dbReference type="RefSeq" id="WP_245625521.1">
    <property type="nucleotide sequence ID" value="NZ_JXMU01000014.1"/>
</dbReference>
<evidence type="ECO:0000256" key="4">
    <source>
        <dbReference type="ARBA" id="ARBA00022989"/>
    </source>
</evidence>
<feature type="transmembrane region" description="Helical" evidence="6">
    <location>
        <begin position="153"/>
        <end position="172"/>
    </location>
</feature>
<evidence type="ECO:0000313" key="9">
    <source>
        <dbReference type="Proteomes" id="UP000038011"/>
    </source>
</evidence>
<feature type="transmembrane region" description="Helical" evidence="6">
    <location>
        <begin position="184"/>
        <end position="204"/>
    </location>
</feature>
<gene>
    <name evidence="8" type="ORF">SU32_10225</name>
</gene>
<dbReference type="AlphaFoldDB" id="A0A0M9GMM0"/>
<dbReference type="Proteomes" id="UP000038011">
    <property type="component" value="Unassembled WGS sequence"/>
</dbReference>
<evidence type="ECO:0000256" key="5">
    <source>
        <dbReference type="ARBA" id="ARBA00023136"/>
    </source>
</evidence>
<organism evidence="8 9">
    <name type="scientific">Ahrensia marina</name>
    <dbReference type="NCBI Taxonomy" id="1514904"/>
    <lineage>
        <taxon>Bacteria</taxon>
        <taxon>Pseudomonadati</taxon>
        <taxon>Pseudomonadota</taxon>
        <taxon>Alphaproteobacteria</taxon>
        <taxon>Hyphomicrobiales</taxon>
        <taxon>Ahrensiaceae</taxon>
        <taxon>Ahrensia</taxon>
    </lineage>
</organism>
<keyword evidence="3 6" id="KW-0812">Transmembrane</keyword>
<accession>A0A0M9GMM0</accession>
<evidence type="ECO:0000256" key="2">
    <source>
        <dbReference type="ARBA" id="ARBA00009853"/>
    </source>
</evidence>
<feature type="transmembrane region" description="Helical" evidence="6">
    <location>
        <begin position="73"/>
        <end position="94"/>
    </location>
</feature>
<keyword evidence="9" id="KW-1185">Reference proteome</keyword>
<dbReference type="PATRIC" id="fig|1514904.3.peg.877"/>
<keyword evidence="5 6" id="KW-0472">Membrane</keyword>
<proteinExistence type="inferred from homology"/>
<feature type="transmembrane region" description="Helical" evidence="6">
    <location>
        <begin position="265"/>
        <end position="283"/>
    </location>
</feature>
<dbReference type="InterPro" id="IPR000620">
    <property type="entry name" value="EamA_dom"/>
</dbReference>
<feature type="transmembrane region" description="Helical" evidence="6">
    <location>
        <begin position="12"/>
        <end position="35"/>
    </location>
</feature>
<dbReference type="Pfam" id="PF00892">
    <property type="entry name" value="EamA"/>
    <property type="match status" value="2"/>
</dbReference>
<feature type="transmembrane region" description="Helical" evidence="6">
    <location>
        <begin position="210"/>
        <end position="231"/>
    </location>
</feature>
<comment type="subcellular location">
    <subcellularLocation>
        <location evidence="1">Membrane</location>
        <topology evidence="1">Multi-pass membrane protein</topology>
    </subcellularLocation>
</comment>
<name>A0A0M9GMM0_9HYPH</name>
<reference evidence="8 9" key="1">
    <citation type="submission" date="2015-01" db="EMBL/GenBank/DDBJ databases">
        <title>Ahrensia donghaiensis sp. nov., a novel dimethylsulphoniopropionate-cleavage bacterium isolated from seawater and emended descriptions of the genus Ahrensia and Ahrensia kielensis.</title>
        <authorList>
            <person name="Liu J."/>
        </authorList>
    </citation>
    <scope>NUCLEOTIDE SEQUENCE [LARGE SCALE GENOMIC DNA]</scope>
    <source>
        <strain evidence="8 9">LZD062</strain>
    </source>
</reference>
<feature type="transmembrane region" description="Helical" evidence="6">
    <location>
        <begin position="130"/>
        <end position="147"/>
    </location>
</feature>
<dbReference type="InterPro" id="IPR037185">
    <property type="entry name" value="EmrE-like"/>
</dbReference>
<feature type="transmembrane region" description="Helical" evidence="6">
    <location>
        <begin position="100"/>
        <end position="121"/>
    </location>
</feature>
<evidence type="ECO:0000256" key="6">
    <source>
        <dbReference type="SAM" id="Phobius"/>
    </source>
</evidence>
<evidence type="ECO:0000259" key="7">
    <source>
        <dbReference type="Pfam" id="PF00892"/>
    </source>
</evidence>
<dbReference type="PANTHER" id="PTHR22911:SF6">
    <property type="entry name" value="SOLUTE CARRIER FAMILY 35 MEMBER G1"/>
    <property type="match status" value="1"/>
</dbReference>
<dbReference type="PANTHER" id="PTHR22911">
    <property type="entry name" value="ACYL-MALONYL CONDENSING ENZYME-RELATED"/>
    <property type="match status" value="1"/>
</dbReference>
<keyword evidence="4 6" id="KW-1133">Transmembrane helix</keyword>
<dbReference type="EMBL" id="JXMU01000014">
    <property type="protein sequence ID" value="KPB01016.1"/>
    <property type="molecule type" value="Genomic_DNA"/>
</dbReference>
<comment type="caution">
    <text evidence="8">The sequence shown here is derived from an EMBL/GenBank/DDBJ whole genome shotgun (WGS) entry which is preliminary data.</text>
</comment>